<gene>
    <name evidence="1" type="ORF">HUJ06_029843</name>
</gene>
<protein>
    <submittedName>
        <fullName evidence="1">Uncharacterized protein</fullName>
    </submittedName>
</protein>
<dbReference type="AlphaFoldDB" id="A0A822YBH4"/>
<proteinExistence type="predicted"/>
<organism evidence="1 2">
    <name type="scientific">Nelumbo nucifera</name>
    <name type="common">Sacred lotus</name>
    <dbReference type="NCBI Taxonomy" id="4432"/>
    <lineage>
        <taxon>Eukaryota</taxon>
        <taxon>Viridiplantae</taxon>
        <taxon>Streptophyta</taxon>
        <taxon>Embryophyta</taxon>
        <taxon>Tracheophyta</taxon>
        <taxon>Spermatophyta</taxon>
        <taxon>Magnoliopsida</taxon>
        <taxon>Proteales</taxon>
        <taxon>Nelumbonaceae</taxon>
        <taxon>Nelumbo</taxon>
    </lineage>
</organism>
<sequence length="62" mass="7095">MCLHLGSRVRSKLPHGNIIIKKKEQYLTITSPVSSSLVDHLLKIKSNQKKKKILSVFPERLN</sequence>
<dbReference type="Proteomes" id="UP000607653">
    <property type="component" value="Unassembled WGS sequence"/>
</dbReference>
<evidence type="ECO:0000313" key="2">
    <source>
        <dbReference type="Proteomes" id="UP000607653"/>
    </source>
</evidence>
<name>A0A822YBH4_NELNU</name>
<comment type="caution">
    <text evidence="1">The sequence shown here is derived from an EMBL/GenBank/DDBJ whole genome shotgun (WGS) entry which is preliminary data.</text>
</comment>
<reference evidence="1 2" key="1">
    <citation type="journal article" date="2020" name="Mol. Biol. Evol.">
        <title>Distinct Expression and Methylation Patterns for Genes with Different Fates following a Single Whole-Genome Duplication in Flowering Plants.</title>
        <authorList>
            <person name="Shi T."/>
            <person name="Rahmani R.S."/>
            <person name="Gugger P.F."/>
            <person name="Wang M."/>
            <person name="Li H."/>
            <person name="Zhang Y."/>
            <person name="Li Z."/>
            <person name="Wang Q."/>
            <person name="Van de Peer Y."/>
            <person name="Marchal K."/>
            <person name="Chen J."/>
        </authorList>
    </citation>
    <scope>NUCLEOTIDE SEQUENCE [LARGE SCALE GENOMIC DNA]</scope>
    <source>
        <tissue evidence="1">Leaf</tissue>
    </source>
</reference>
<keyword evidence="2" id="KW-1185">Reference proteome</keyword>
<evidence type="ECO:0000313" key="1">
    <source>
        <dbReference type="EMBL" id="DAD28375.1"/>
    </source>
</evidence>
<accession>A0A822YBH4</accession>
<dbReference type="EMBL" id="DUZY01000002">
    <property type="protein sequence ID" value="DAD28375.1"/>
    <property type="molecule type" value="Genomic_DNA"/>
</dbReference>